<protein>
    <submittedName>
        <fullName evidence="3">Protein FixB</fullName>
    </submittedName>
</protein>
<gene>
    <name evidence="3" type="primary">fixB_1</name>
    <name evidence="3" type="ORF">SPACI_011170</name>
</gene>
<evidence type="ECO:0000313" key="3">
    <source>
        <dbReference type="EMBL" id="XFO71102.1"/>
    </source>
</evidence>
<organism evidence="3 4">
    <name type="scientific">Sporomusa acidovorans (strain ATCC 49682 / DSM 3132 / Mol)</name>
    <dbReference type="NCBI Taxonomy" id="1123286"/>
    <lineage>
        <taxon>Bacteria</taxon>
        <taxon>Bacillati</taxon>
        <taxon>Bacillota</taxon>
        <taxon>Negativicutes</taxon>
        <taxon>Selenomonadales</taxon>
        <taxon>Sporomusaceae</taxon>
        <taxon>Sporomusa</taxon>
    </lineage>
</organism>
<dbReference type="Pfam" id="PF00766">
    <property type="entry name" value="ETF_alpha"/>
    <property type="match status" value="1"/>
</dbReference>
<dbReference type="SUPFAM" id="SSF52467">
    <property type="entry name" value="DHS-like NAD/FAD-binding domain"/>
    <property type="match status" value="1"/>
</dbReference>
<dbReference type="PANTHER" id="PTHR43153:SF1">
    <property type="entry name" value="ELECTRON TRANSFER FLAVOPROTEIN SUBUNIT ALPHA, MITOCHONDRIAL"/>
    <property type="match status" value="1"/>
</dbReference>
<evidence type="ECO:0000256" key="1">
    <source>
        <dbReference type="ARBA" id="ARBA00005817"/>
    </source>
</evidence>
<name>A0ABZ3IYE9_SPOA4</name>
<dbReference type="InterPro" id="IPR014730">
    <property type="entry name" value="ETF_a/b_N"/>
</dbReference>
<feature type="domain" description="Electron transfer flavoprotein alpha/beta-subunit N-terminal" evidence="2">
    <location>
        <begin position="4"/>
        <end position="177"/>
    </location>
</feature>
<reference evidence="3" key="1">
    <citation type="submission" date="2024-05" db="EMBL/GenBank/DDBJ databases">
        <title>Isolation and characterization of Sporomusa carbonis sp. nov., a carboxydotrophic hydrogenogen in the genus of Sporomusa isolated from a charcoal burning pile.</title>
        <authorList>
            <person name="Boeer T."/>
            <person name="Rosenbaum F."/>
            <person name="Eysell L."/>
            <person name="Mueller V."/>
            <person name="Daniel R."/>
            <person name="Poehlein A."/>
        </authorList>
    </citation>
    <scope>NUCLEOTIDE SEQUENCE [LARGE SCALE GENOMIC DNA]</scope>
    <source>
        <strain evidence="3">DSM 3132</strain>
    </source>
</reference>
<proteinExistence type="inferred from homology"/>
<dbReference type="Gene3D" id="3.40.50.620">
    <property type="entry name" value="HUPs"/>
    <property type="match status" value="1"/>
</dbReference>
<dbReference type="InterPro" id="IPR001308">
    <property type="entry name" value="ETF_a/FixB"/>
</dbReference>
<dbReference type="Gene3D" id="3.40.50.1220">
    <property type="entry name" value="TPP-binding domain"/>
    <property type="match status" value="1"/>
</dbReference>
<dbReference type="InterPro" id="IPR029035">
    <property type="entry name" value="DHS-like_NAD/FAD-binding_dom"/>
</dbReference>
<dbReference type="InterPro" id="IPR014731">
    <property type="entry name" value="ETF_asu_C"/>
</dbReference>
<dbReference type="SMART" id="SM00893">
    <property type="entry name" value="ETF"/>
    <property type="match status" value="1"/>
</dbReference>
<dbReference type="EMBL" id="CP155571">
    <property type="protein sequence ID" value="XFO71102.1"/>
    <property type="molecule type" value="Genomic_DNA"/>
</dbReference>
<accession>A0ABZ3IYE9</accession>
<dbReference type="RefSeq" id="WP_093796217.1">
    <property type="nucleotide sequence ID" value="NZ_CP155571.1"/>
</dbReference>
<evidence type="ECO:0000313" key="4">
    <source>
        <dbReference type="Proteomes" id="UP000216052"/>
    </source>
</evidence>
<evidence type="ECO:0000259" key="2">
    <source>
        <dbReference type="SMART" id="SM00893"/>
    </source>
</evidence>
<dbReference type="PIRSF" id="PIRSF000089">
    <property type="entry name" value="Electra_flavoP_a"/>
    <property type="match status" value="1"/>
</dbReference>
<dbReference type="PANTHER" id="PTHR43153">
    <property type="entry name" value="ELECTRON TRANSFER FLAVOPROTEIN ALPHA"/>
    <property type="match status" value="1"/>
</dbReference>
<dbReference type="Pfam" id="PF01012">
    <property type="entry name" value="ETF"/>
    <property type="match status" value="1"/>
</dbReference>
<dbReference type="SUPFAM" id="SSF52402">
    <property type="entry name" value="Adenine nucleotide alpha hydrolases-like"/>
    <property type="match status" value="1"/>
</dbReference>
<comment type="similarity">
    <text evidence="1">Belongs to the ETF alpha-subunit/FixB family.</text>
</comment>
<sequence>MAGIWIYSEDCAVALQLLTAGQNLAYKLNEKITAITTNQEGAADLIACGADKVMVLAGQTDWVENYAQPIAAVLRDENPKVVLLGGTLRGKAVAANLAAQLKSGLVNSAFSIDGQEGSIETKRMMYGGLAVCTEVLSDGCIVTIEPRTYEKANTDASNSGEVVTSDVSLASEVHVDRIEPIVRQGADITAAKTVICVGRGLSAQEDMKLAEMLVQKTGGVIGCTRSIAEDYHWLPAEAYIGLSGQKVKPDLYLAFGVSGQIQHVAGIRDAKIIAAIDKNENAPIFAAADYGIVGDLHEIVPALIEKLG</sequence>
<keyword evidence="4" id="KW-1185">Reference proteome</keyword>
<dbReference type="Proteomes" id="UP000216052">
    <property type="component" value="Chromosome"/>
</dbReference>
<dbReference type="InterPro" id="IPR014729">
    <property type="entry name" value="Rossmann-like_a/b/a_fold"/>
</dbReference>